<protein>
    <recommendedName>
        <fullName evidence="7">HTH myb-type domain-containing protein</fullName>
    </recommendedName>
</protein>
<evidence type="ECO:0008006" key="7">
    <source>
        <dbReference type="Google" id="ProtNLM"/>
    </source>
</evidence>
<dbReference type="NCBIfam" id="TIGR01557">
    <property type="entry name" value="myb_SHAQKYF"/>
    <property type="match status" value="1"/>
</dbReference>
<organism evidence="5 6">
    <name type="scientific">Datura stramonium</name>
    <name type="common">Jimsonweed</name>
    <name type="synonym">Common thornapple</name>
    <dbReference type="NCBI Taxonomy" id="4076"/>
    <lineage>
        <taxon>Eukaryota</taxon>
        <taxon>Viridiplantae</taxon>
        <taxon>Streptophyta</taxon>
        <taxon>Embryophyta</taxon>
        <taxon>Tracheophyta</taxon>
        <taxon>Spermatophyta</taxon>
        <taxon>Magnoliopsida</taxon>
        <taxon>eudicotyledons</taxon>
        <taxon>Gunneridae</taxon>
        <taxon>Pentapetalae</taxon>
        <taxon>asterids</taxon>
        <taxon>lamiids</taxon>
        <taxon>Solanales</taxon>
        <taxon>Solanaceae</taxon>
        <taxon>Solanoideae</taxon>
        <taxon>Datureae</taxon>
        <taxon>Datura</taxon>
    </lineage>
</organism>
<evidence type="ECO:0000256" key="4">
    <source>
        <dbReference type="SAM" id="MobiDB-lite"/>
    </source>
</evidence>
<keyword evidence="3" id="KW-0539">Nucleus</keyword>
<evidence type="ECO:0000313" key="5">
    <source>
        <dbReference type="EMBL" id="MCD7462781.1"/>
    </source>
</evidence>
<name>A0ABS8SVE2_DATST</name>
<sequence length="158" mass="18064">MIFSNFFPCYHEITSPQPLQIKQEPANEVNYYNPHVFNFDHVVHQVKQEVDQLPDDIVSASRGKSRHMRWTDQLHAMFVDVVDGLGGPWAARPRNIMKSMEHMGISLHQINSHLQRHRAKQAAHYPNDVGGRKPINSPGRRAKLAQNSAGRDWLALAL</sequence>
<comment type="caution">
    <text evidence="5">The sequence shown here is derived from an EMBL/GenBank/DDBJ whole genome shotgun (WGS) entry which is preliminary data.</text>
</comment>
<evidence type="ECO:0000256" key="1">
    <source>
        <dbReference type="ARBA" id="ARBA00023015"/>
    </source>
</evidence>
<dbReference type="EMBL" id="JACEIK010000835">
    <property type="protein sequence ID" value="MCD7462781.1"/>
    <property type="molecule type" value="Genomic_DNA"/>
</dbReference>
<keyword evidence="6" id="KW-1185">Reference proteome</keyword>
<dbReference type="InterPro" id="IPR006447">
    <property type="entry name" value="Myb_dom_plants"/>
</dbReference>
<dbReference type="Proteomes" id="UP000823775">
    <property type="component" value="Unassembled WGS sequence"/>
</dbReference>
<dbReference type="InterPro" id="IPR046955">
    <property type="entry name" value="PHR1-like"/>
</dbReference>
<proteinExistence type="predicted"/>
<keyword evidence="1" id="KW-0805">Transcription regulation</keyword>
<gene>
    <name evidence="5" type="ORF">HAX54_049355</name>
</gene>
<dbReference type="Gene3D" id="1.10.10.60">
    <property type="entry name" value="Homeodomain-like"/>
    <property type="match status" value="1"/>
</dbReference>
<keyword evidence="2" id="KW-0804">Transcription</keyword>
<dbReference type="InterPro" id="IPR009057">
    <property type="entry name" value="Homeodomain-like_sf"/>
</dbReference>
<evidence type="ECO:0000256" key="3">
    <source>
        <dbReference type="ARBA" id="ARBA00023242"/>
    </source>
</evidence>
<reference evidence="5 6" key="1">
    <citation type="journal article" date="2021" name="BMC Genomics">
        <title>Datura genome reveals duplications of psychoactive alkaloid biosynthetic genes and high mutation rate following tissue culture.</title>
        <authorList>
            <person name="Rajewski A."/>
            <person name="Carter-House D."/>
            <person name="Stajich J."/>
            <person name="Litt A."/>
        </authorList>
    </citation>
    <scope>NUCLEOTIDE SEQUENCE [LARGE SCALE GENOMIC DNA]</scope>
    <source>
        <strain evidence="5">AR-01</strain>
    </source>
</reference>
<feature type="region of interest" description="Disordered" evidence="4">
    <location>
        <begin position="123"/>
        <end position="146"/>
    </location>
</feature>
<accession>A0ABS8SVE2</accession>
<dbReference type="PANTHER" id="PTHR31499:SF67">
    <property type="entry name" value="TRANSCRIPTION FACTOR KAN3-RELATED"/>
    <property type="match status" value="1"/>
</dbReference>
<dbReference type="PANTHER" id="PTHR31499">
    <property type="entry name" value="MYB FAMILY TRANSCRIPTION FACTOR PHL11"/>
    <property type="match status" value="1"/>
</dbReference>
<dbReference type="SUPFAM" id="SSF46689">
    <property type="entry name" value="Homeodomain-like"/>
    <property type="match status" value="1"/>
</dbReference>
<evidence type="ECO:0000313" key="6">
    <source>
        <dbReference type="Proteomes" id="UP000823775"/>
    </source>
</evidence>
<evidence type="ECO:0000256" key="2">
    <source>
        <dbReference type="ARBA" id="ARBA00023163"/>
    </source>
</evidence>